<keyword evidence="2" id="KW-1185">Reference proteome</keyword>
<proteinExistence type="predicted"/>
<dbReference type="PROSITE" id="PS51257">
    <property type="entry name" value="PROKAR_LIPOPROTEIN"/>
    <property type="match status" value="1"/>
</dbReference>
<dbReference type="OrthoDB" id="996269at2"/>
<name>A0A2V3PN71_9BACT</name>
<dbReference type="RefSeq" id="WP_110311660.1">
    <property type="nucleotide sequence ID" value="NZ_QICL01000022.1"/>
</dbReference>
<dbReference type="EMBL" id="QICL01000022">
    <property type="protein sequence ID" value="PXV62117.1"/>
    <property type="molecule type" value="Genomic_DNA"/>
</dbReference>
<dbReference type="Proteomes" id="UP000247973">
    <property type="component" value="Unassembled WGS sequence"/>
</dbReference>
<dbReference type="AlphaFoldDB" id="A0A2V3PN71"/>
<evidence type="ECO:0000313" key="1">
    <source>
        <dbReference type="EMBL" id="PXV62117.1"/>
    </source>
</evidence>
<organism evidence="1 2">
    <name type="scientific">Dysgonomonas alginatilytica</name>
    <dbReference type="NCBI Taxonomy" id="1605892"/>
    <lineage>
        <taxon>Bacteria</taxon>
        <taxon>Pseudomonadati</taxon>
        <taxon>Bacteroidota</taxon>
        <taxon>Bacteroidia</taxon>
        <taxon>Bacteroidales</taxon>
        <taxon>Dysgonomonadaceae</taxon>
        <taxon>Dysgonomonas</taxon>
    </lineage>
</organism>
<evidence type="ECO:0008006" key="3">
    <source>
        <dbReference type="Google" id="ProtNLM"/>
    </source>
</evidence>
<reference evidence="1 2" key="1">
    <citation type="submission" date="2018-03" db="EMBL/GenBank/DDBJ databases">
        <title>Genomic Encyclopedia of Archaeal and Bacterial Type Strains, Phase II (KMG-II): from individual species to whole genera.</title>
        <authorList>
            <person name="Goeker M."/>
        </authorList>
    </citation>
    <scope>NUCLEOTIDE SEQUENCE [LARGE SCALE GENOMIC DNA]</scope>
    <source>
        <strain evidence="1 2">DSM 100214</strain>
    </source>
</reference>
<accession>A0A2V3PN71</accession>
<protein>
    <recommendedName>
        <fullName evidence="3">Lipoprotein</fullName>
    </recommendedName>
</protein>
<comment type="caution">
    <text evidence="1">The sequence shown here is derived from an EMBL/GenBank/DDBJ whole genome shotgun (WGS) entry which is preliminary data.</text>
</comment>
<evidence type="ECO:0000313" key="2">
    <source>
        <dbReference type="Proteomes" id="UP000247973"/>
    </source>
</evidence>
<gene>
    <name evidence="1" type="ORF">CLV62_12272</name>
</gene>
<sequence>MRKFYFAIFILIIGLSGCVTVKPKDFTYLYTAGYTGLDTLINIDGYYVAQRECDSTFSSVFMFYPDGLFTIATTSDVSNLKDCFENGGKSNLCQYPSWGTYRIEGNTIKTQTIRQEGMGISTIFRDYEIGDAQTLINISDYVVPQNTNLGYMKDYPSFLENQCPEVATFYPLGKKRSEKDCPLLNKKWFNQNK</sequence>